<dbReference type="CDD" id="cd05008">
    <property type="entry name" value="SIS_GlmS_GlmD_1"/>
    <property type="match status" value="1"/>
</dbReference>
<dbReference type="PANTHER" id="PTHR10937">
    <property type="entry name" value="GLUCOSAMINE--FRUCTOSE-6-PHOSPHATE AMINOTRANSFERASE, ISOMERIZING"/>
    <property type="match status" value="1"/>
</dbReference>
<dbReference type="InterPro" id="IPR001347">
    <property type="entry name" value="SIS_dom"/>
</dbReference>
<proteinExistence type="predicted"/>
<dbReference type="EMBL" id="VHSH01000001">
    <property type="protein sequence ID" value="TQV83961.1"/>
    <property type="molecule type" value="Genomic_DNA"/>
</dbReference>
<dbReference type="PANTHER" id="PTHR10937:SF8">
    <property type="entry name" value="AMINOTRANSFERASE-RELATED"/>
    <property type="match status" value="1"/>
</dbReference>
<dbReference type="InterPro" id="IPR046348">
    <property type="entry name" value="SIS_dom_sf"/>
</dbReference>
<dbReference type="GO" id="GO:0097367">
    <property type="term" value="F:carbohydrate derivative binding"/>
    <property type="evidence" value="ECO:0007669"/>
    <property type="project" value="InterPro"/>
</dbReference>
<dbReference type="OrthoDB" id="9761808at2"/>
<keyword evidence="1" id="KW-0032">Aminotransferase</keyword>
<dbReference type="Proteomes" id="UP000315252">
    <property type="component" value="Unassembled WGS sequence"/>
</dbReference>
<evidence type="ECO:0000259" key="3">
    <source>
        <dbReference type="PROSITE" id="PS51464"/>
    </source>
</evidence>
<keyword evidence="1" id="KW-0808">Transferase</keyword>
<evidence type="ECO:0000256" key="2">
    <source>
        <dbReference type="ARBA" id="ARBA00022737"/>
    </source>
</evidence>
<evidence type="ECO:0000256" key="1">
    <source>
        <dbReference type="ARBA" id="ARBA00022576"/>
    </source>
</evidence>
<dbReference type="GO" id="GO:1901135">
    <property type="term" value="P:carbohydrate derivative metabolic process"/>
    <property type="evidence" value="ECO:0007669"/>
    <property type="project" value="InterPro"/>
</dbReference>
<protein>
    <submittedName>
        <fullName evidence="4">SIS domain-containing protein</fullName>
    </submittedName>
</protein>
<feature type="domain" description="SIS" evidence="3">
    <location>
        <begin position="26"/>
        <end position="169"/>
    </location>
</feature>
<dbReference type="SUPFAM" id="SSF53697">
    <property type="entry name" value="SIS domain"/>
    <property type="match status" value="1"/>
</dbReference>
<dbReference type="InterPro" id="IPR035490">
    <property type="entry name" value="GlmS/FrlB_SIS"/>
</dbReference>
<dbReference type="AlphaFoldDB" id="A0A545U3B1"/>
<organism evidence="4 5">
    <name type="scientific">Denitrobaculum tricleocarpae</name>
    <dbReference type="NCBI Taxonomy" id="2591009"/>
    <lineage>
        <taxon>Bacteria</taxon>
        <taxon>Pseudomonadati</taxon>
        <taxon>Pseudomonadota</taxon>
        <taxon>Alphaproteobacteria</taxon>
        <taxon>Rhodospirillales</taxon>
        <taxon>Rhodospirillaceae</taxon>
        <taxon>Denitrobaculum</taxon>
    </lineage>
</organism>
<name>A0A545U3B1_9PROT</name>
<gene>
    <name evidence="4" type="ORF">FKG95_03590</name>
</gene>
<accession>A0A545U3B1</accession>
<feature type="domain" description="SIS" evidence="3">
    <location>
        <begin position="190"/>
        <end position="326"/>
    </location>
</feature>
<keyword evidence="2" id="KW-0677">Repeat</keyword>
<evidence type="ECO:0000313" key="5">
    <source>
        <dbReference type="Proteomes" id="UP000315252"/>
    </source>
</evidence>
<reference evidence="4 5" key="1">
    <citation type="submission" date="2019-06" db="EMBL/GenBank/DDBJ databases">
        <title>Whole genome sequence for Rhodospirillaceae sp. R148.</title>
        <authorList>
            <person name="Wang G."/>
        </authorList>
    </citation>
    <scope>NUCLEOTIDE SEQUENCE [LARGE SCALE GENOMIC DNA]</scope>
    <source>
        <strain evidence="4 5">R148</strain>
    </source>
</reference>
<comment type="caution">
    <text evidence="4">The sequence shown here is derived from an EMBL/GenBank/DDBJ whole genome shotgun (WGS) entry which is preliminary data.</text>
</comment>
<evidence type="ECO:0000313" key="4">
    <source>
        <dbReference type="EMBL" id="TQV83961.1"/>
    </source>
</evidence>
<dbReference type="Gene3D" id="3.40.50.10490">
    <property type="entry name" value="Glucose-6-phosphate isomerase like protein, domain 1"/>
    <property type="match status" value="2"/>
</dbReference>
<dbReference type="GO" id="GO:0008483">
    <property type="term" value="F:transaminase activity"/>
    <property type="evidence" value="ECO:0007669"/>
    <property type="project" value="UniProtKB-KW"/>
</dbReference>
<dbReference type="InterPro" id="IPR035466">
    <property type="entry name" value="GlmS/AgaS_SIS"/>
</dbReference>
<dbReference type="PROSITE" id="PS51464">
    <property type="entry name" value="SIS"/>
    <property type="match status" value="2"/>
</dbReference>
<dbReference type="Pfam" id="PF01380">
    <property type="entry name" value="SIS"/>
    <property type="match status" value="2"/>
</dbReference>
<sequence length="336" mass="35175">MAREIAEAPDAVARLLDRERGHFLQLGERLSALDPPVVVTCARGSSDHAAGFFKYGLEIQLGVPVASVGPSVASIYDAPLRLKGGVLLSISQSGQSPDIVALQASAKRAGALTIAVVNQDDSPLANEADIVVPLHAGPEKSVAATKSFITSTVAVAAMIASWSEDQSLQAALKTLPQSLSEACALDWSPALTPLVSADSLFVLGRGPSYPIALETALKFKETMSLHAEAFSAAEVMHGPLSLVRAGFRIFAFNPPDASHGEVSAVLERLRAAGGKVFMVGQAGGGEGCLPLVTTGHMLTDPLSACLSSYRLIEELARRRGFDPDNPSNLKKVTETL</sequence>
<dbReference type="CDD" id="cd05009">
    <property type="entry name" value="SIS_GlmS_GlmD_2"/>
    <property type="match status" value="1"/>
</dbReference>
<keyword evidence="5" id="KW-1185">Reference proteome</keyword>